<name>A0A6J5NQP2_9CAUD</name>
<proteinExistence type="predicted"/>
<organism evidence="2">
    <name type="scientific">uncultured Caudovirales phage</name>
    <dbReference type="NCBI Taxonomy" id="2100421"/>
    <lineage>
        <taxon>Viruses</taxon>
        <taxon>Duplodnaviria</taxon>
        <taxon>Heunggongvirae</taxon>
        <taxon>Uroviricota</taxon>
        <taxon>Caudoviricetes</taxon>
        <taxon>Peduoviridae</taxon>
        <taxon>Maltschvirus</taxon>
        <taxon>Maltschvirus maltsch</taxon>
    </lineage>
</organism>
<gene>
    <name evidence="2" type="ORF">UFOVP766_33</name>
</gene>
<protein>
    <submittedName>
        <fullName evidence="2">Uncharacterized protein</fullName>
    </submittedName>
</protein>
<evidence type="ECO:0000256" key="1">
    <source>
        <dbReference type="SAM" id="MobiDB-lite"/>
    </source>
</evidence>
<sequence length="110" mass="12824">MRQPEDAAQDIRDKAHDYGKAKAQRVYLEEFRRSKKAMLMKDSLHMGIEAANAQEREALADPEYVQLLKGLAVAVQDEETLKWELEAARLDIEIWRTRQATERMVVRSHE</sequence>
<feature type="compositionally biased region" description="Basic and acidic residues" evidence="1">
    <location>
        <begin position="9"/>
        <end position="20"/>
    </location>
</feature>
<evidence type="ECO:0000313" key="2">
    <source>
        <dbReference type="EMBL" id="CAB4161173.1"/>
    </source>
</evidence>
<reference evidence="2" key="1">
    <citation type="submission" date="2020-04" db="EMBL/GenBank/DDBJ databases">
        <authorList>
            <person name="Chiriac C."/>
            <person name="Salcher M."/>
            <person name="Ghai R."/>
            <person name="Kavagutti S V."/>
        </authorList>
    </citation>
    <scope>NUCLEOTIDE SEQUENCE</scope>
</reference>
<accession>A0A6J5NQP2</accession>
<feature type="region of interest" description="Disordered" evidence="1">
    <location>
        <begin position="1"/>
        <end position="20"/>
    </location>
</feature>
<dbReference type="EMBL" id="LR796699">
    <property type="protein sequence ID" value="CAB4161173.1"/>
    <property type="molecule type" value="Genomic_DNA"/>
</dbReference>